<dbReference type="Proteomes" id="UP000321570">
    <property type="component" value="Unassembled WGS sequence"/>
</dbReference>
<evidence type="ECO:0000313" key="2">
    <source>
        <dbReference type="Proteomes" id="UP000321570"/>
    </source>
</evidence>
<dbReference type="EMBL" id="CABIJS010000611">
    <property type="protein sequence ID" value="VUZ54219.1"/>
    <property type="molecule type" value="Genomic_DNA"/>
</dbReference>
<organism evidence="1 2">
    <name type="scientific">Hymenolepis diminuta</name>
    <name type="common">Rat tapeworm</name>
    <dbReference type="NCBI Taxonomy" id="6216"/>
    <lineage>
        <taxon>Eukaryota</taxon>
        <taxon>Metazoa</taxon>
        <taxon>Spiralia</taxon>
        <taxon>Lophotrochozoa</taxon>
        <taxon>Platyhelminthes</taxon>
        <taxon>Cestoda</taxon>
        <taxon>Eucestoda</taxon>
        <taxon>Cyclophyllidea</taxon>
        <taxon>Hymenolepididae</taxon>
        <taxon>Hymenolepis</taxon>
    </lineage>
</organism>
<name>A0A564Z4J7_HYMDI</name>
<proteinExistence type="predicted"/>
<evidence type="ECO:0000313" key="1">
    <source>
        <dbReference type="EMBL" id="VUZ54219.1"/>
    </source>
</evidence>
<reference evidence="1 2" key="1">
    <citation type="submission" date="2019-07" db="EMBL/GenBank/DDBJ databases">
        <authorList>
            <person name="Jastrzebski P J."/>
            <person name="Paukszto L."/>
            <person name="Jastrzebski P J."/>
        </authorList>
    </citation>
    <scope>NUCLEOTIDE SEQUENCE [LARGE SCALE GENOMIC DNA]</scope>
    <source>
        <strain evidence="1 2">WMS-il1</strain>
    </source>
</reference>
<keyword evidence="2" id="KW-1185">Reference proteome</keyword>
<accession>A0A564Z4J7</accession>
<sequence>RYLRREKRKRHLISGSQTTQTRRICSLTPEQCVVHQCRATTRKKQSRYYPPCTIKTRWLFSRLSIVLATKTDG</sequence>
<gene>
    <name evidence="1" type="ORF">WMSIL1_LOCUS12336</name>
</gene>
<dbReference type="AlphaFoldDB" id="A0A564Z4J7"/>
<protein>
    <submittedName>
        <fullName evidence="1">Uncharacterized protein</fullName>
    </submittedName>
</protein>
<feature type="non-terminal residue" evidence="1">
    <location>
        <position position="1"/>
    </location>
</feature>